<organism evidence="1">
    <name type="scientific">Cucumis melo</name>
    <name type="common">Muskmelon</name>
    <dbReference type="NCBI Taxonomy" id="3656"/>
    <lineage>
        <taxon>Eukaryota</taxon>
        <taxon>Viridiplantae</taxon>
        <taxon>Streptophyta</taxon>
        <taxon>Embryophyta</taxon>
        <taxon>Tracheophyta</taxon>
        <taxon>Spermatophyta</taxon>
        <taxon>Magnoliopsida</taxon>
        <taxon>eudicotyledons</taxon>
        <taxon>Gunneridae</taxon>
        <taxon>Pentapetalae</taxon>
        <taxon>rosids</taxon>
        <taxon>fabids</taxon>
        <taxon>Cucurbitales</taxon>
        <taxon>Cucurbitaceae</taxon>
        <taxon>Benincaseae</taxon>
        <taxon>Cucumis</taxon>
    </lineage>
</organism>
<dbReference type="AlphaFoldDB" id="A0A9I9CU07"/>
<reference evidence="1" key="1">
    <citation type="submission" date="2023-03" db="UniProtKB">
        <authorList>
            <consortium name="EnsemblPlants"/>
        </authorList>
    </citation>
    <scope>IDENTIFICATION</scope>
</reference>
<dbReference type="EnsemblPlants" id="MELO3C008300.2.1">
    <property type="protein sequence ID" value="MELO3C008300.2.1"/>
    <property type="gene ID" value="MELO3C008300.2"/>
</dbReference>
<dbReference type="Gramene" id="MELO3C008300.2.1">
    <property type="protein sequence ID" value="MELO3C008300.2.1"/>
    <property type="gene ID" value="MELO3C008300.2"/>
</dbReference>
<evidence type="ECO:0000313" key="1">
    <source>
        <dbReference type="EnsemblPlants" id="MELO3C008300.2.1"/>
    </source>
</evidence>
<name>A0A9I9CU07_CUCME</name>
<proteinExistence type="predicted"/>
<accession>A0A9I9CU07</accession>
<sequence>MDGVACAQGRRHHRHPPLPVAIEASTVPLHQSLTIGSHHHSRLLMPLVGDFVSNLPSQQQILLYSMVRLDFPDTF</sequence>
<protein>
    <submittedName>
        <fullName evidence="1">Uncharacterized protein</fullName>
    </submittedName>
</protein>